<dbReference type="OrthoDB" id="4829374at2"/>
<organism evidence="2 3">
    <name type="scientific">Xylanimonas ulmi</name>
    <dbReference type="NCBI Taxonomy" id="228973"/>
    <lineage>
        <taxon>Bacteria</taxon>
        <taxon>Bacillati</taxon>
        <taxon>Actinomycetota</taxon>
        <taxon>Actinomycetes</taxon>
        <taxon>Micrococcales</taxon>
        <taxon>Promicromonosporaceae</taxon>
        <taxon>Xylanimonas</taxon>
    </lineage>
</organism>
<dbReference type="EMBL" id="SGWX01000001">
    <property type="protein sequence ID" value="RZS62842.1"/>
    <property type="molecule type" value="Genomic_DNA"/>
</dbReference>
<evidence type="ECO:0000256" key="1">
    <source>
        <dbReference type="SAM" id="Phobius"/>
    </source>
</evidence>
<accession>A0A4Q7M830</accession>
<keyword evidence="1" id="KW-1133">Transmembrane helix</keyword>
<protein>
    <submittedName>
        <fullName evidence="2">Uncharacterized protein</fullName>
    </submittedName>
</protein>
<gene>
    <name evidence="2" type="ORF">EV386_3195</name>
</gene>
<name>A0A4Q7M830_9MICO</name>
<evidence type="ECO:0000313" key="2">
    <source>
        <dbReference type="EMBL" id="RZS62842.1"/>
    </source>
</evidence>
<proteinExistence type="predicted"/>
<keyword evidence="1" id="KW-0472">Membrane</keyword>
<keyword evidence="1" id="KW-0812">Transmembrane</keyword>
<dbReference type="AlphaFoldDB" id="A0A4Q7M830"/>
<evidence type="ECO:0000313" key="3">
    <source>
        <dbReference type="Proteomes" id="UP000293852"/>
    </source>
</evidence>
<dbReference type="Proteomes" id="UP000293852">
    <property type="component" value="Unassembled WGS sequence"/>
</dbReference>
<dbReference type="RefSeq" id="WP_130416285.1">
    <property type="nucleotide sequence ID" value="NZ_SGWX01000001.1"/>
</dbReference>
<reference evidence="2 3" key="1">
    <citation type="submission" date="2019-02" db="EMBL/GenBank/DDBJ databases">
        <title>Sequencing the genomes of 1000 actinobacteria strains.</title>
        <authorList>
            <person name="Klenk H.-P."/>
        </authorList>
    </citation>
    <scope>NUCLEOTIDE SEQUENCE [LARGE SCALE GENOMIC DNA]</scope>
    <source>
        <strain evidence="2 3">DSM 16932</strain>
    </source>
</reference>
<sequence length="135" mass="14620">MVCAEARQRRRARAVTYGMVAVLLVAAVTHVELWPLTSFRLFSSVRTGGGAAYELTAVADDGARTRVPARGQLLAALPRRSPDAAVAQVDAWLGDAGIDPASVDVVVLERASWRLDPETLTRRETGREVVLEVRP</sequence>
<keyword evidence="3" id="KW-1185">Reference proteome</keyword>
<comment type="caution">
    <text evidence="2">The sequence shown here is derived from an EMBL/GenBank/DDBJ whole genome shotgun (WGS) entry which is preliminary data.</text>
</comment>
<feature type="transmembrane region" description="Helical" evidence="1">
    <location>
        <begin position="14"/>
        <end position="36"/>
    </location>
</feature>